<dbReference type="PANTHER" id="PTHR36849:SF1">
    <property type="entry name" value="CYTOPLASMIC PROTEIN"/>
    <property type="match status" value="1"/>
</dbReference>
<dbReference type="PATRIC" id="fig|1303518.3.peg.87"/>
<dbReference type="eggNOG" id="COG3189">
    <property type="taxonomic scope" value="Bacteria"/>
</dbReference>
<reference evidence="2" key="1">
    <citation type="submission" date="2013-03" db="EMBL/GenBank/DDBJ databases">
        <title>Genome sequence of Chthonomonas calidirosea, the first sequenced genome from the Armatimonadetes phylum (formally candidate division OP10).</title>
        <authorList>
            <person name="Lee K.C.Y."/>
            <person name="Morgan X.C."/>
            <person name="Dunfield P.F."/>
            <person name="Tamas I."/>
            <person name="Houghton K.M."/>
            <person name="Vyssotski M."/>
            <person name="Ryan J.L.J."/>
            <person name="Lagutin K."/>
            <person name="McDonald I.R."/>
            <person name="Stott M.B."/>
        </authorList>
    </citation>
    <scope>NUCLEOTIDE SEQUENCE [LARGE SCALE GENOMIC DNA]</scope>
    <source>
        <strain evidence="2">DSM 23976 / ICMP 18418 / T49</strain>
    </source>
</reference>
<accession>S0ESN0</accession>
<dbReference type="OrthoDB" id="9790745at2"/>
<dbReference type="Proteomes" id="UP000014227">
    <property type="component" value="Chromosome I"/>
</dbReference>
<sequence length="120" mass="14377">MIKVKRVYEPEEPDDGKRYLVERLWPRGMKREALHIYEWLKELAPSPELRRWFGHDPSKWPEFQQRYRAELARAEASLLQELVKEARQGNVTLLYSARDTEHNSALVLKSFLEEQLRRGD</sequence>
<dbReference type="KEGG" id="ccz:CCALI_00086"/>
<dbReference type="RefSeq" id="WP_016481489.1">
    <property type="nucleotide sequence ID" value="NC_021487.1"/>
</dbReference>
<protein>
    <submittedName>
        <fullName evidence="1">Uncharacterized conserved protein</fullName>
    </submittedName>
</protein>
<name>S0ESN0_CHTCT</name>
<gene>
    <name evidence="1" type="ORF">CCALI_00086</name>
</gene>
<evidence type="ECO:0000313" key="2">
    <source>
        <dbReference type="Proteomes" id="UP000014227"/>
    </source>
</evidence>
<dbReference type="PANTHER" id="PTHR36849">
    <property type="entry name" value="CYTOPLASMIC PROTEIN-RELATED"/>
    <property type="match status" value="1"/>
</dbReference>
<dbReference type="InterPro" id="IPR052552">
    <property type="entry name" value="YeaO-like"/>
</dbReference>
<keyword evidence="2" id="KW-1185">Reference proteome</keyword>
<dbReference type="Pfam" id="PF22752">
    <property type="entry name" value="DUF488-N3i"/>
    <property type="match status" value="1"/>
</dbReference>
<dbReference type="InParanoid" id="S0ESN0"/>
<proteinExistence type="predicted"/>
<dbReference type="STRING" id="454171.CP488_01071"/>
<dbReference type="EMBL" id="HF951689">
    <property type="protein sequence ID" value="CCW33925.1"/>
    <property type="molecule type" value="Genomic_DNA"/>
</dbReference>
<organism evidence="1 2">
    <name type="scientific">Chthonomonas calidirosea (strain DSM 23976 / ICMP 18418 / T49)</name>
    <dbReference type="NCBI Taxonomy" id="1303518"/>
    <lineage>
        <taxon>Bacteria</taxon>
        <taxon>Bacillati</taxon>
        <taxon>Armatimonadota</taxon>
        <taxon>Chthonomonadia</taxon>
        <taxon>Chthonomonadales</taxon>
        <taxon>Chthonomonadaceae</taxon>
        <taxon>Chthonomonas</taxon>
    </lineage>
</organism>
<evidence type="ECO:0000313" key="1">
    <source>
        <dbReference type="EMBL" id="CCW33925.1"/>
    </source>
</evidence>
<dbReference type="HOGENOM" id="CLU_137928_0_0_0"/>
<dbReference type="AlphaFoldDB" id="S0ESN0"/>